<sequence length="206" mass="21876">MRVRPVLTSSLHSGPALATALQICIHPQTVAGLQPSSPVTTSCSIVQPWPPVLTFGLHSGPDFTPAGRFYGSWFCHWPPEGCCFYCWLPRSSVPKLQLDSSPALLSQASCSVVKLLASSPDLRPPVLTFGLHSGPDFTTSLYRDLSSVPKLQLDSSPAALSPASCSILQPLASSPDLWPPVLTFGLHSGPDFTTSLHRGTAFVAGL</sequence>
<accession>A0A6G0IDC4</accession>
<gene>
    <name evidence="1" type="ORF">D5F01_LYC13236</name>
</gene>
<keyword evidence="2" id="KW-1185">Reference proteome</keyword>
<dbReference type="Proteomes" id="UP000424527">
    <property type="component" value="Unassembled WGS sequence"/>
</dbReference>
<organism evidence="1 2">
    <name type="scientific">Larimichthys crocea</name>
    <name type="common">Large yellow croaker</name>
    <name type="synonym">Pseudosciaena crocea</name>
    <dbReference type="NCBI Taxonomy" id="215358"/>
    <lineage>
        <taxon>Eukaryota</taxon>
        <taxon>Metazoa</taxon>
        <taxon>Chordata</taxon>
        <taxon>Craniata</taxon>
        <taxon>Vertebrata</taxon>
        <taxon>Euteleostomi</taxon>
        <taxon>Actinopterygii</taxon>
        <taxon>Neopterygii</taxon>
        <taxon>Teleostei</taxon>
        <taxon>Neoteleostei</taxon>
        <taxon>Acanthomorphata</taxon>
        <taxon>Eupercaria</taxon>
        <taxon>Sciaenidae</taxon>
        <taxon>Larimichthys</taxon>
    </lineage>
</organism>
<comment type="caution">
    <text evidence="1">The sequence shown here is derived from an EMBL/GenBank/DDBJ whole genome shotgun (WGS) entry which is preliminary data.</text>
</comment>
<dbReference type="AlphaFoldDB" id="A0A6G0IDC4"/>
<proteinExistence type="predicted"/>
<name>A0A6G0IDC4_LARCR</name>
<evidence type="ECO:0000313" key="1">
    <source>
        <dbReference type="EMBL" id="KAE8289347.1"/>
    </source>
</evidence>
<protein>
    <submittedName>
        <fullName evidence="1">Uncharacterized protein</fullName>
    </submittedName>
</protein>
<dbReference type="EMBL" id="REGW02000012">
    <property type="protein sequence ID" value="KAE8289347.1"/>
    <property type="molecule type" value="Genomic_DNA"/>
</dbReference>
<reference evidence="1 2" key="1">
    <citation type="submission" date="2019-07" db="EMBL/GenBank/DDBJ databases">
        <title>Chromosome genome assembly for large yellow croaker.</title>
        <authorList>
            <person name="Xiao S."/>
        </authorList>
    </citation>
    <scope>NUCLEOTIDE SEQUENCE [LARGE SCALE GENOMIC DNA]</scope>
    <source>
        <strain evidence="1">JMULYC20181020</strain>
        <tissue evidence="1">Muscle</tissue>
    </source>
</reference>
<evidence type="ECO:0000313" key="2">
    <source>
        <dbReference type="Proteomes" id="UP000424527"/>
    </source>
</evidence>